<dbReference type="InterPro" id="IPR036956">
    <property type="entry name" value="Impact_N_sf"/>
</dbReference>
<evidence type="ECO:0000313" key="4">
    <source>
        <dbReference type="EMBL" id="QSX30127.1"/>
    </source>
</evidence>
<gene>
    <name evidence="4" type="ORF">JYB88_00095</name>
</gene>
<dbReference type="Proteomes" id="UP000663281">
    <property type="component" value="Chromosome"/>
</dbReference>
<keyword evidence="5" id="KW-1185">Reference proteome</keyword>
<dbReference type="GO" id="GO:0032561">
    <property type="term" value="F:guanyl ribonucleotide binding"/>
    <property type="evidence" value="ECO:0007669"/>
    <property type="project" value="UniProtKB-ARBA"/>
</dbReference>
<dbReference type="NCBIfam" id="TIGR00257">
    <property type="entry name" value="IMPACT_YIGZ"/>
    <property type="match status" value="1"/>
</dbReference>
<dbReference type="SUPFAM" id="SSF54980">
    <property type="entry name" value="EF-G C-terminal domain-like"/>
    <property type="match status" value="1"/>
</dbReference>
<dbReference type="Gene3D" id="3.30.230.30">
    <property type="entry name" value="Impact, N-terminal domain"/>
    <property type="match status" value="1"/>
</dbReference>
<dbReference type="InterPro" id="IPR020568">
    <property type="entry name" value="Ribosomal_Su5_D2-typ_SF"/>
</dbReference>
<sequence length="206" mass="22520">MSERYAIPAAELLLEEEIKQSRFITLLFHCDSESRLKSVLTDVRGRFPGASHYCWAMACGAPGAQSGLGSSDDGEPAGSAGRPMLAVLSGSDLGEIGAVVVRYYGGTKLGVGGLVRAYTSGIKQLLRQMPQAIRQLRYPASIECSYGQLKDVEFLLQQLDAEICDRNFAELIKLNFLLALDKRRELELALATQSKGLLRVCYQDAK</sequence>
<accession>A0A974XKJ8</accession>
<dbReference type="GO" id="GO:0043168">
    <property type="term" value="F:anion binding"/>
    <property type="evidence" value="ECO:0007669"/>
    <property type="project" value="UniProtKB-ARBA"/>
</dbReference>
<organism evidence="4 5">
    <name type="scientific">Shewanella cyperi</name>
    <dbReference type="NCBI Taxonomy" id="2814292"/>
    <lineage>
        <taxon>Bacteria</taxon>
        <taxon>Pseudomonadati</taxon>
        <taxon>Pseudomonadota</taxon>
        <taxon>Gammaproteobacteria</taxon>
        <taxon>Alteromonadales</taxon>
        <taxon>Shewanellaceae</taxon>
        <taxon>Shewanella</taxon>
    </lineage>
</organism>
<reference evidence="4 5" key="1">
    <citation type="submission" date="2021-03" db="EMBL/GenBank/DDBJ databases">
        <title>Novel species identification of genus Shewanella.</title>
        <authorList>
            <person name="Liu G."/>
            <person name="Zhang Q."/>
        </authorList>
    </citation>
    <scope>NUCLEOTIDE SEQUENCE [LARGE SCALE GENOMIC DNA]</scope>
    <source>
        <strain evidence="4 5">FJAT-53726</strain>
    </source>
</reference>
<dbReference type="PROSITE" id="PS00910">
    <property type="entry name" value="UPF0029"/>
    <property type="match status" value="1"/>
</dbReference>
<dbReference type="RefSeq" id="WP_207325083.1">
    <property type="nucleotide sequence ID" value="NZ_CP071504.1"/>
</dbReference>
<dbReference type="InterPro" id="IPR015796">
    <property type="entry name" value="Impact_YigZ-like"/>
</dbReference>
<dbReference type="GO" id="GO:0006446">
    <property type="term" value="P:regulation of translational initiation"/>
    <property type="evidence" value="ECO:0007669"/>
    <property type="project" value="TreeGrafter"/>
</dbReference>
<dbReference type="Pfam" id="PF09186">
    <property type="entry name" value="DUF1949"/>
    <property type="match status" value="1"/>
</dbReference>
<feature type="domain" description="UPF0029" evidence="3">
    <location>
        <begin position="142"/>
        <end position="196"/>
    </location>
</feature>
<dbReference type="InterPro" id="IPR015269">
    <property type="entry name" value="UPF0029_Impact_C"/>
</dbReference>
<evidence type="ECO:0000313" key="5">
    <source>
        <dbReference type="Proteomes" id="UP000663281"/>
    </source>
</evidence>
<evidence type="ECO:0000259" key="2">
    <source>
        <dbReference type="Pfam" id="PF01205"/>
    </source>
</evidence>
<protein>
    <submittedName>
        <fullName evidence="4">YigZ family protein</fullName>
    </submittedName>
</protein>
<dbReference type="AlphaFoldDB" id="A0A974XKJ8"/>
<evidence type="ECO:0000259" key="3">
    <source>
        <dbReference type="Pfam" id="PF09186"/>
    </source>
</evidence>
<dbReference type="GO" id="GO:0005737">
    <property type="term" value="C:cytoplasm"/>
    <property type="evidence" value="ECO:0007669"/>
    <property type="project" value="TreeGrafter"/>
</dbReference>
<dbReference type="GO" id="GO:0017111">
    <property type="term" value="F:ribonucleoside triphosphate phosphatase activity"/>
    <property type="evidence" value="ECO:0007669"/>
    <property type="project" value="UniProtKB-ARBA"/>
</dbReference>
<proteinExistence type="inferred from homology"/>
<dbReference type="InterPro" id="IPR020569">
    <property type="entry name" value="UPF0029_Impact_CS"/>
</dbReference>
<dbReference type="PANTHER" id="PTHR16301:SF20">
    <property type="entry name" value="IMPACT FAMILY MEMBER YIGZ"/>
    <property type="match status" value="1"/>
</dbReference>
<dbReference type="InterPro" id="IPR023582">
    <property type="entry name" value="Impact"/>
</dbReference>
<dbReference type="SUPFAM" id="SSF54211">
    <property type="entry name" value="Ribosomal protein S5 domain 2-like"/>
    <property type="match status" value="1"/>
</dbReference>
<dbReference type="PANTHER" id="PTHR16301">
    <property type="entry name" value="IMPACT-RELATED"/>
    <property type="match status" value="1"/>
</dbReference>
<name>A0A974XKJ8_9GAMM</name>
<dbReference type="Gene3D" id="3.30.70.240">
    <property type="match status" value="1"/>
</dbReference>
<dbReference type="InterPro" id="IPR035647">
    <property type="entry name" value="EFG_III/V"/>
</dbReference>
<feature type="domain" description="Impact N-terminal" evidence="2">
    <location>
        <begin position="19"/>
        <end position="125"/>
    </location>
</feature>
<dbReference type="InterPro" id="IPR001498">
    <property type="entry name" value="Impact_N"/>
</dbReference>
<dbReference type="Pfam" id="PF01205">
    <property type="entry name" value="Impact_N"/>
    <property type="match status" value="1"/>
</dbReference>
<evidence type="ECO:0000256" key="1">
    <source>
        <dbReference type="ARBA" id="ARBA00007665"/>
    </source>
</evidence>
<dbReference type="EMBL" id="CP071504">
    <property type="protein sequence ID" value="QSX30127.1"/>
    <property type="molecule type" value="Genomic_DNA"/>
</dbReference>
<dbReference type="KEGG" id="scyp:JYB88_00095"/>
<comment type="similarity">
    <text evidence="1">Belongs to the IMPACT family.</text>
</comment>